<keyword evidence="3 4" id="KW-0012">Acyltransferase</keyword>
<dbReference type="CDD" id="cd00751">
    <property type="entry name" value="thiolase"/>
    <property type="match status" value="1"/>
</dbReference>
<protein>
    <submittedName>
        <fullName evidence="7">Acetyl-CoA C-acetyltransferase</fullName>
        <ecNumber evidence="7">2.3.1.9</ecNumber>
    </submittedName>
</protein>
<dbReference type="InterPro" id="IPR020613">
    <property type="entry name" value="Thiolase_CS"/>
</dbReference>
<keyword evidence="2 4" id="KW-0808">Transferase</keyword>
<dbReference type="PROSITE" id="PS00737">
    <property type="entry name" value="THIOLASE_2"/>
    <property type="match status" value="1"/>
</dbReference>
<dbReference type="Pfam" id="PF00108">
    <property type="entry name" value="Thiolase_N"/>
    <property type="match status" value="1"/>
</dbReference>
<dbReference type="InterPro" id="IPR020616">
    <property type="entry name" value="Thiolase_N"/>
</dbReference>
<evidence type="ECO:0000256" key="1">
    <source>
        <dbReference type="ARBA" id="ARBA00010982"/>
    </source>
</evidence>
<feature type="domain" description="Thiolase N-terminal" evidence="5">
    <location>
        <begin position="7"/>
        <end position="282"/>
    </location>
</feature>
<gene>
    <name evidence="7" type="ORF">ON753_16570</name>
</gene>
<reference evidence="7 8" key="1">
    <citation type="journal article" date="2016" name="Int. J. Syst. Evol. Microbiol.">
        <title>Labrenzia salina sp. nov., isolated from the rhizosphere of the halophyte Arthrocnemum macrostachyum.</title>
        <authorList>
            <person name="Camacho M."/>
            <person name="Redondo-Gomez S."/>
            <person name="Rodriguez-Llorente I."/>
            <person name="Rohde M."/>
            <person name="Sproer C."/>
            <person name="Schumann P."/>
            <person name="Klenk H.P."/>
            <person name="Montero-Calasanz M.D.C."/>
        </authorList>
    </citation>
    <scope>NUCLEOTIDE SEQUENCE [LARGE SCALE GENOMIC DNA]</scope>
    <source>
        <strain evidence="7 8">DSM 29163</strain>
    </source>
</reference>
<dbReference type="RefSeq" id="WP_265963720.1">
    <property type="nucleotide sequence ID" value="NZ_JAPEVI010000003.1"/>
</dbReference>
<evidence type="ECO:0000259" key="6">
    <source>
        <dbReference type="Pfam" id="PF02803"/>
    </source>
</evidence>
<comment type="similarity">
    <text evidence="1 4">Belongs to the thiolase-like superfamily. Thiolase family.</text>
</comment>
<organism evidence="7 8">
    <name type="scientific">Roseibium salinum</name>
    <dbReference type="NCBI Taxonomy" id="1604349"/>
    <lineage>
        <taxon>Bacteria</taxon>
        <taxon>Pseudomonadati</taxon>
        <taxon>Pseudomonadota</taxon>
        <taxon>Alphaproteobacteria</taxon>
        <taxon>Hyphomicrobiales</taxon>
        <taxon>Stappiaceae</taxon>
        <taxon>Roseibium</taxon>
    </lineage>
</organism>
<dbReference type="PIRSF" id="PIRSF000429">
    <property type="entry name" value="Ac-CoA_Ac_transf"/>
    <property type="match status" value="1"/>
</dbReference>
<dbReference type="EC" id="2.3.1.9" evidence="7"/>
<evidence type="ECO:0000256" key="2">
    <source>
        <dbReference type="ARBA" id="ARBA00022679"/>
    </source>
</evidence>
<comment type="caution">
    <text evidence="7">The sequence shown here is derived from an EMBL/GenBank/DDBJ whole genome shotgun (WGS) entry which is preliminary data.</text>
</comment>
<dbReference type="PANTHER" id="PTHR18919:SF151">
    <property type="entry name" value="BLR2427 PROTEIN"/>
    <property type="match status" value="1"/>
</dbReference>
<sequence>MTDQRPVYIIDGSRTPFLKARGGPGPFTPVDLAVQCGRPLLTRQPAAYDAYDLVILGCVNVIADEMNPARVAALRLGMGEDTVAFTVQINCGSGMQSIDTAYRYIRDGSADLILAGGTEALSHTPLVFRNDAVEWYAGMARAKGTLERASLLADIRPDFFKPVIGLERGLTDPITDLNMGQTAEILAHRFGISREAADHYAVGSHRRLAKAQEEGWLDGEVEPAFDRNGNVYRKDDGVRPDSNMESLAKLSPAFEKPYGKVTAGNSSQITDGASWVILASEEAVKRHRLDPMATLRDSQWSALNPSVMGLGPVLCATEMMKRNGLGREAIDLWEINEAFAAQVLACLAAWEDETFCREILDLPEAFGPIDHDRLNVDGGAISLGHPVGTSGNRIVLHLVRAMARLGKKCGIASECIGGGQGGAMLVEMV</sequence>
<evidence type="ECO:0000259" key="5">
    <source>
        <dbReference type="Pfam" id="PF00108"/>
    </source>
</evidence>
<proteinExistence type="inferred from homology"/>
<dbReference type="EMBL" id="JAPEVI010000003">
    <property type="protein sequence ID" value="MCX2723969.1"/>
    <property type="molecule type" value="Genomic_DNA"/>
</dbReference>
<dbReference type="NCBIfam" id="NF006030">
    <property type="entry name" value="PRK08170.1"/>
    <property type="match status" value="1"/>
</dbReference>
<evidence type="ECO:0000313" key="7">
    <source>
        <dbReference type="EMBL" id="MCX2723969.1"/>
    </source>
</evidence>
<accession>A0ABT3R3X5</accession>
<dbReference type="Gene3D" id="3.40.47.10">
    <property type="match status" value="1"/>
</dbReference>
<dbReference type="GO" id="GO:0003985">
    <property type="term" value="F:acetyl-CoA C-acetyltransferase activity"/>
    <property type="evidence" value="ECO:0007669"/>
    <property type="project" value="UniProtKB-EC"/>
</dbReference>
<dbReference type="NCBIfam" id="TIGR01930">
    <property type="entry name" value="AcCoA-C-Actrans"/>
    <property type="match status" value="1"/>
</dbReference>
<dbReference type="InterPro" id="IPR020617">
    <property type="entry name" value="Thiolase_C"/>
</dbReference>
<evidence type="ECO:0000256" key="3">
    <source>
        <dbReference type="ARBA" id="ARBA00023315"/>
    </source>
</evidence>
<evidence type="ECO:0000256" key="4">
    <source>
        <dbReference type="RuleBase" id="RU003557"/>
    </source>
</evidence>
<dbReference type="SUPFAM" id="SSF53901">
    <property type="entry name" value="Thiolase-like"/>
    <property type="match status" value="2"/>
</dbReference>
<name>A0ABT3R3X5_9HYPH</name>
<dbReference type="PANTHER" id="PTHR18919">
    <property type="entry name" value="ACETYL-COA C-ACYLTRANSFERASE"/>
    <property type="match status" value="1"/>
</dbReference>
<dbReference type="Pfam" id="PF02803">
    <property type="entry name" value="Thiolase_C"/>
    <property type="match status" value="1"/>
</dbReference>
<dbReference type="Proteomes" id="UP001300261">
    <property type="component" value="Unassembled WGS sequence"/>
</dbReference>
<dbReference type="InterPro" id="IPR016039">
    <property type="entry name" value="Thiolase-like"/>
</dbReference>
<keyword evidence="8" id="KW-1185">Reference proteome</keyword>
<dbReference type="InterPro" id="IPR002155">
    <property type="entry name" value="Thiolase"/>
</dbReference>
<evidence type="ECO:0000313" key="8">
    <source>
        <dbReference type="Proteomes" id="UP001300261"/>
    </source>
</evidence>
<feature type="domain" description="Thiolase C-terminal" evidence="6">
    <location>
        <begin position="290"/>
        <end position="427"/>
    </location>
</feature>